<dbReference type="Gene3D" id="1.25.40.20">
    <property type="entry name" value="Ankyrin repeat-containing domain"/>
    <property type="match status" value="2"/>
</dbReference>
<dbReference type="GO" id="GO:0005783">
    <property type="term" value="C:endoplasmic reticulum"/>
    <property type="evidence" value="ECO:0007669"/>
    <property type="project" value="TreeGrafter"/>
</dbReference>
<name>A0A2J7ZSM8_9CHLO</name>
<dbReference type="AlphaFoldDB" id="A0A2J7ZSM8"/>
<evidence type="ECO:0000313" key="1">
    <source>
        <dbReference type="EMBL" id="PNH03277.1"/>
    </source>
</evidence>
<proteinExistence type="predicted"/>
<dbReference type="GO" id="GO:0004620">
    <property type="term" value="F:phospholipase activity"/>
    <property type="evidence" value="ECO:0007669"/>
    <property type="project" value="TreeGrafter"/>
</dbReference>
<protein>
    <submittedName>
        <fullName evidence="1">Ankyrin repeat domain-containing protein</fullName>
    </submittedName>
</protein>
<dbReference type="EMBL" id="PGGS01000525">
    <property type="protein sequence ID" value="PNH03277.1"/>
    <property type="molecule type" value="Genomic_DNA"/>
</dbReference>
<evidence type="ECO:0000313" key="2">
    <source>
        <dbReference type="Proteomes" id="UP000236333"/>
    </source>
</evidence>
<sequence>MVAGVRHRYGAPITVGPCSPAAPLTGPMRSRDALIESSTSPPALQLQPAAPTIPTCHDASRIWLPDVVQRFATLLAPNEVACAMRLVNKATAAQFHGPQHTSVRLSQPVPHHAFVWRWAGTDAMRRLTARDRRALPRLTARSGSIANLEVLLARDASGLEAADVQAVIESAAEAGQLDVCAWLRQRGWPLGPKLLDAAAGGGQQAVYEWLLVNGCPKGDEVEAAARAAMRGHEGMMDWLLLGGSAPGETSVEALEALLRAAAAGCALSALERLHHTYLDSRGRELSLESQQAVLSAAVQSPTSDWRAKVEWLEARGYPRTIHACGAAVAMPGALPRLQWLQQQGYSLGQRAAHNAASGGNVEALRYVLGQQGSGYRGESLMAGAAHGGHVAVMEVLHEYGIPAGVYATESAAGGGHLPAVAWLVERLGAGAALTTGVFAAAARAGSMELLVWLRARGCPWDAATFAVVAGDGSEEQLEWLAEQGCPMGDDGYPYVWAAATGHLEMLRCLRRLGCPWSPGGSTFASLLEWLNAGLDANVERALCWLLDQGCPVDWDQAVTIARQVRNKELFEWLGTQRQQRA</sequence>
<organism evidence="1 2">
    <name type="scientific">Tetrabaena socialis</name>
    <dbReference type="NCBI Taxonomy" id="47790"/>
    <lineage>
        <taxon>Eukaryota</taxon>
        <taxon>Viridiplantae</taxon>
        <taxon>Chlorophyta</taxon>
        <taxon>core chlorophytes</taxon>
        <taxon>Chlorophyceae</taxon>
        <taxon>CS clade</taxon>
        <taxon>Chlamydomonadales</taxon>
        <taxon>Tetrabaenaceae</taxon>
        <taxon>Tetrabaena</taxon>
    </lineage>
</organism>
<dbReference type="GO" id="GO:0030149">
    <property type="term" value="P:sphingolipid catabolic process"/>
    <property type="evidence" value="ECO:0007669"/>
    <property type="project" value="TreeGrafter"/>
</dbReference>
<accession>A0A2J7ZSM8</accession>
<dbReference type="GO" id="GO:0016020">
    <property type="term" value="C:membrane"/>
    <property type="evidence" value="ECO:0007669"/>
    <property type="project" value="TreeGrafter"/>
</dbReference>
<dbReference type="InterPro" id="IPR036770">
    <property type="entry name" value="Ankyrin_rpt-contain_sf"/>
</dbReference>
<dbReference type="Proteomes" id="UP000236333">
    <property type="component" value="Unassembled WGS sequence"/>
</dbReference>
<keyword evidence="2" id="KW-1185">Reference proteome</keyword>
<dbReference type="PANTHER" id="PTHR12393">
    <property type="entry name" value="SPHINGOMYELIN PHOSPHODIESTERASE RELATED"/>
    <property type="match status" value="1"/>
</dbReference>
<dbReference type="GO" id="GO:0046513">
    <property type="term" value="P:ceramide biosynthetic process"/>
    <property type="evidence" value="ECO:0007669"/>
    <property type="project" value="TreeGrafter"/>
</dbReference>
<gene>
    <name evidence="1" type="ORF">TSOC_010682</name>
</gene>
<dbReference type="SUPFAM" id="SSF48403">
    <property type="entry name" value="Ankyrin repeat"/>
    <property type="match status" value="1"/>
</dbReference>
<reference evidence="1 2" key="1">
    <citation type="journal article" date="2017" name="Mol. Biol. Evol.">
        <title>The 4-celled Tetrabaena socialis nuclear genome reveals the essential components for genetic control of cell number at the origin of multicellularity in the volvocine lineage.</title>
        <authorList>
            <person name="Featherston J."/>
            <person name="Arakaki Y."/>
            <person name="Hanschen E.R."/>
            <person name="Ferris P.J."/>
            <person name="Michod R.E."/>
            <person name="Olson B.J.S.C."/>
            <person name="Nozaki H."/>
            <person name="Durand P.M."/>
        </authorList>
    </citation>
    <scope>NUCLEOTIDE SEQUENCE [LARGE SCALE GENOMIC DNA]</scope>
    <source>
        <strain evidence="1 2">NIES-571</strain>
    </source>
</reference>
<dbReference type="PANTHER" id="PTHR12393:SF6">
    <property type="entry name" value="SPHINGOMYELIN PHOSPHODIESTERASE 2"/>
    <property type="match status" value="1"/>
</dbReference>
<comment type="caution">
    <text evidence="1">The sequence shown here is derived from an EMBL/GenBank/DDBJ whole genome shotgun (WGS) entry which is preliminary data.</text>
</comment>
<dbReference type="OrthoDB" id="548202at2759"/>
<dbReference type="GO" id="GO:0071944">
    <property type="term" value="C:cell periphery"/>
    <property type="evidence" value="ECO:0007669"/>
    <property type="project" value="TreeGrafter"/>
</dbReference>